<dbReference type="GeneID" id="66118370"/>
<evidence type="ECO:0000313" key="9">
    <source>
        <dbReference type="Proteomes" id="UP000790833"/>
    </source>
</evidence>
<evidence type="ECO:0000313" key="8">
    <source>
        <dbReference type="EMBL" id="KAG7194269.1"/>
    </source>
</evidence>
<comment type="function">
    <text evidence="5">Lipid hydrolase.</text>
</comment>
<protein>
    <recommendedName>
        <fullName evidence="5">Patatin-like phospholipase domain-containing protein</fullName>
        <ecNumber evidence="5">3.1.1.-</ecNumber>
    </recommendedName>
</protein>
<dbReference type="EMBL" id="JAHMUF010000008">
    <property type="protein sequence ID" value="KAG7194269.1"/>
    <property type="molecule type" value="Genomic_DNA"/>
</dbReference>
<dbReference type="GO" id="GO:0016020">
    <property type="term" value="C:membrane"/>
    <property type="evidence" value="ECO:0007669"/>
    <property type="project" value="UniProtKB-SubCell"/>
</dbReference>
<comment type="caution">
    <text evidence="4">Lacks conserved residue(s) required for the propagation of feature annotation.</text>
</comment>
<feature type="active site" description="Proton acceptor" evidence="4">
    <location>
        <position position="401"/>
    </location>
</feature>
<evidence type="ECO:0000256" key="2">
    <source>
        <dbReference type="ARBA" id="ARBA00022963"/>
    </source>
</evidence>
<feature type="short sequence motif" description="GXSXG" evidence="4">
    <location>
        <begin position="241"/>
        <end position="245"/>
    </location>
</feature>
<keyword evidence="3 4" id="KW-0443">Lipid metabolism</keyword>
<evidence type="ECO:0000256" key="3">
    <source>
        <dbReference type="ARBA" id="ARBA00023098"/>
    </source>
</evidence>
<feature type="region of interest" description="Disordered" evidence="6">
    <location>
        <begin position="583"/>
        <end position="638"/>
    </location>
</feature>
<name>A0A9P7VAB2_9ASCO</name>
<dbReference type="SUPFAM" id="SSF52151">
    <property type="entry name" value="FabD/lysophospholipase-like"/>
    <property type="match status" value="1"/>
</dbReference>
<dbReference type="RefSeq" id="XP_043049816.1">
    <property type="nucleotide sequence ID" value="XM_043195643.1"/>
</dbReference>
<reference evidence="8" key="1">
    <citation type="submission" date="2021-03" db="EMBL/GenBank/DDBJ databases">
        <authorList>
            <person name="Palmer J.M."/>
        </authorList>
    </citation>
    <scope>NUCLEOTIDE SEQUENCE</scope>
    <source>
        <strain evidence="8">ARV_011</strain>
    </source>
</reference>
<dbReference type="InterPro" id="IPR016035">
    <property type="entry name" value="Acyl_Trfase/lysoPLipase"/>
</dbReference>
<keyword evidence="9" id="KW-1185">Reference proteome</keyword>
<feature type="region of interest" description="Disordered" evidence="6">
    <location>
        <begin position="791"/>
        <end position="832"/>
    </location>
</feature>
<comment type="caution">
    <text evidence="8">The sequence shown here is derived from an EMBL/GenBank/DDBJ whole genome shotgun (WGS) entry which is preliminary data.</text>
</comment>
<sequence length="852" mass="96668">MSLELIEKPFLFPGSEGYVAGDILRSLYAQYTDLNPPPLTTGHESSYKSTLASLPVIRRFIGRKDEKKERINRLQGDLRQAVTYDQWYSIAMRLDELQNNNSWKLNPQSDLYDYNLIYSSLMDLRNSRTNGDYKMLLYLVRTTWTRNIGNMGNDQLYRHCYVGTKRLIEEYINECQLALDYLVSSKIDLDDHYLLGMLIQTRKNIGRTALVLSGGSTFGIFHIGVLTTLLEANLLPRIISGSSAGSIIASILCCNTNEEVASIVYSITETKFNIFEIQNSSKDSGKFKNVLEHLSHFLKYGTLFDIDGLKETMIAFVGELTFREAYNRTGKILNITVSPTSIHEHTKLLNYLTAPNCLIWSAVCASCSLPGVFPSISIYEKDPRTNETHEWNNDVSMKYVDGSVDGDLPIVRLLEMFNVDHIIAVQVNPHVVPILKVSVSNVGGEIENELRDKGRRLLNNIYDFVTCEMIHYLQILSELDIYKNLSSRVISVLTQKYSGDITILPDFHVSDFLKLFENPTPQFLLDFIIRGARASWPKVTIINNHCRVEFALDKAITALRTRIITSSTNRILYKSYGPTYENSKKPVPISIPNQHKSTPSTPMKPTAPTLSRQNSGLSRHSKRSSMFRSSRKSMTSINSLIHGNENLELNGEKKNENFANEGTLRRSFSSSSRRIRKAKSSGNFNVTFSEHVSHVHPVQFSEPTDYSNNKRIFELDSPKLVTNKMPFEIKEVCQKEPACLPRRSSASLNSSIVGLNRLKYNASRNSSQFNLNDINIDSFSKDLRRKLIMNSKDQPEANSSQSSENSFVFKGDSDAESSPEGVRNSRRPSMDEYELERAIKLNMKDLDDLYGD</sequence>
<dbReference type="Gene3D" id="3.40.1090.10">
    <property type="entry name" value="Cytosolic phospholipase A2 catalytic domain"/>
    <property type="match status" value="2"/>
</dbReference>
<dbReference type="PROSITE" id="PS51635">
    <property type="entry name" value="PNPLA"/>
    <property type="match status" value="1"/>
</dbReference>
<dbReference type="OrthoDB" id="10049244at2759"/>
<dbReference type="Proteomes" id="UP000790833">
    <property type="component" value="Unassembled WGS sequence"/>
</dbReference>
<evidence type="ECO:0000256" key="5">
    <source>
        <dbReference type="RuleBase" id="RU362055"/>
    </source>
</evidence>
<dbReference type="InterPro" id="IPR050301">
    <property type="entry name" value="NTE"/>
</dbReference>
<feature type="compositionally biased region" description="Basic residues" evidence="6">
    <location>
        <begin position="619"/>
        <end position="631"/>
    </location>
</feature>
<gene>
    <name evidence="8" type="ORF">KQ657_004996</name>
</gene>
<dbReference type="InterPro" id="IPR021771">
    <property type="entry name" value="Triacylglycerol_lipase_N"/>
</dbReference>
<dbReference type="CDD" id="cd07230">
    <property type="entry name" value="Pat_TGL4-5_like"/>
    <property type="match status" value="1"/>
</dbReference>
<evidence type="ECO:0000256" key="6">
    <source>
        <dbReference type="SAM" id="MobiDB-lite"/>
    </source>
</evidence>
<keyword evidence="2 4" id="KW-0442">Lipid degradation</keyword>
<dbReference type="EC" id="3.1.1.-" evidence="5"/>
<dbReference type="GO" id="GO:0004806">
    <property type="term" value="F:triacylglycerol lipase activity"/>
    <property type="evidence" value="ECO:0007669"/>
    <property type="project" value="InterPro"/>
</dbReference>
<dbReference type="Pfam" id="PF11815">
    <property type="entry name" value="DUF3336"/>
    <property type="match status" value="1"/>
</dbReference>
<comment type="subcellular location">
    <subcellularLocation>
        <location evidence="5">Membrane</location>
        <topology evidence="5">Single-pass membrane protein</topology>
    </subcellularLocation>
</comment>
<feature type="active site" description="Nucleophile" evidence="4">
    <location>
        <position position="243"/>
    </location>
</feature>
<proteinExistence type="inferred from homology"/>
<dbReference type="PANTHER" id="PTHR14226">
    <property type="entry name" value="NEUROPATHY TARGET ESTERASE/SWISS CHEESE D.MELANOGASTER"/>
    <property type="match status" value="1"/>
</dbReference>
<dbReference type="FunFam" id="3.40.1090.10:FF:000036">
    <property type="entry name" value="Patatin-like phospholipase domain-containing protein"/>
    <property type="match status" value="1"/>
</dbReference>
<dbReference type="InterPro" id="IPR002641">
    <property type="entry name" value="PNPLA_dom"/>
</dbReference>
<feature type="compositionally biased region" description="Polar residues" evidence="6">
    <location>
        <begin position="591"/>
        <end position="617"/>
    </location>
</feature>
<evidence type="ECO:0000256" key="4">
    <source>
        <dbReference type="PROSITE-ProRule" id="PRU01161"/>
    </source>
</evidence>
<dbReference type="GO" id="GO:0006641">
    <property type="term" value="P:triglyceride metabolic process"/>
    <property type="evidence" value="ECO:0007669"/>
    <property type="project" value="UniProtKB-ARBA"/>
</dbReference>
<dbReference type="Pfam" id="PF01734">
    <property type="entry name" value="Patatin"/>
    <property type="match status" value="1"/>
</dbReference>
<evidence type="ECO:0000256" key="1">
    <source>
        <dbReference type="ARBA" id="ARBA00022801"/>
    </source>
</evidence>
<dbReference type="AlphaFoldDB" id="A0A9P7VAB2"/>
<dbReference type="GO" id="GO:0016042">
    <property type="term" value="P:lipid catabolic process"/>
    <property type="evidence" value="ECO:0007669"/>
    <property type="project" value="UniProtKB-UniRule"/>
</dbReference>
<feature type="domain" description="PNPLA" evidence="7">
    <location>
        <begin position="210"/>
        <end position="414"/>
    </location>
</feature>
<organism evidence="8 9">
    <name type="scientific">Scheffersomyces spartinae</name>
    <dbReference type="NCBI Taxonomy" id="45513"/>
    <lineage>
        <taxon>Eukaryota</taxon>
        <taxon>Fungi</taxon>
        <taxon>Dikarya</taxon>
        <taxon>Ascomycota</taxon>
        <taxon>Saccharomycotina</taxon>
        <taxon>Pichiomycetes</taxon>
        <taxon>Debaryomycetaceae</taxon>
        <taxon>Scheffersomyces</taxon>
    </lineage>
</organism>
<dbReference type="PANTHER" id="PTHR14226:SF10">
    <property type="entry name" value="TRIACYLGLYCEROL LIPASE 4-RELATED"/>
    <property type="match status" value="1"/>
</dbReference>
<feature type="compositionally biased region" description="Polar residues" evidence="6">
    <location>
        <begin position="796"/>
        <end position="806"/>
    </location>
</feature>
<accession>A0A9P7VAB2</accession>
<keyword evidence="1 4" id="KW-0378">Hydrolase</keyword>
<evidence type="ECO:0000259" key="7">
    <source>
        <dbReference type="PROSITE" id="PS51635"/>
    </source>
</evidence>
<comment type="similarity">
    <text evidence="5">Belongs to the PLPL family.</text>
</comment>